<reference evidence="1 2" key="1">
    <citation type="journal article" date="2021" name="Elife">
        <title>Chloroplast acquisition without the gene transfer in kleptoplastic sea slugs, Plakobranchus ocellatus.</title>
        <authorList>
            <person name="Maeda T."/>
            <person name="Takahashi S."/>
            <person name="Yoshida T."/>
            <person name="Shimamura S."/>
            <person name="Takaki Y."/>
            <person name="Nagai Y."/>
            <person name="Toyoda A."/>
            <person name="Suzuki Y."/>
            <person name="Arimoto A."/>
            <person name="Ishii H."/>
            <person name="Satoh N."/>
            <person name="Nishiyama T."/>
            <person name="Hasebe M."/>
            <person name="Maruyama T."/>
            <person name="Minagawa J."/>
            <person name="Obokata J."/>
            <person name="Shigenobu S."/>
        </authorList>
    </citation>
    <scope>NUCLEOTIDE SEQUENCE [LARGE SCALE GENOMIC DNA]</scope>
</reference>
<keyword evidence="2" id="KW-1185">Reference proteome</keyword>
<proteinExistence type="predicted"/>
<organism evidence="1 2">
    <name type="scientific">Plakobranchus ocellatus</name>
    <dbReference type="NCBI Taxonomy" id="259542"/>
    <lineage>
        <taxon>Eukaryota</taxon>
        <taxon>Metazoa</taxon>
        <taxon>Spiralia</taxon>
        <taxon>Lophotrochozoa</taxon>
        <taxon>Mollusca</taxon>
        <taxon>Gastropoda</taxon>
        <taxon>Heterobranchia</taxon>
        <taxon>Euthyneura</taxon>
        <taxon>Panpulmonata</taxon>
        <taxon>Sacoglossa</taxon>
        <taxon>Placobranchoidea</taxon>
        <taxon>Plakobranchidae</taxon>
        <taxon>Plakobranchus</taxon>
    </lineage>
</organism>
<sequence>MRSPRSCDVLLIHCSGWFKSCAAPGHVMFSLSIAVIGSKDAQLTWGVGGTVDSESALISAGTPLSLVRSQPPAPWPDEGPESLRSPCCGLAKYKNQTSSLP</sequence>
<name>A0AAV4CUS8_9GAST</name>
<protein>
    <submittedName>
        <fullName evidence="1">Uncharacterized protein</fullName>
    </submittedName>
</protein>
<gene>
    <name evidence="1" type="ORF">PoB_006212100</name>
</gene>
<dbReference type="EMBL" id="BLXT01006999">
    <property type="protein sequence ID" value="GFO35616.1"/>
    <property type="molecule type" value="Genomic_DNA"/>
</dbReference>
<dbReference type="Proteomes" id="UP000735302">
    <property type="component" value="Unassembled WGS sequence"/>
</dbReference>
<dbReference type="AlphaFoldDB" id="A0AAV4CUS8"/>
<evidence type="ECO:0000313" key="1">
    <source>
        <dbReference type="EMBL" id="GFO35616.1"/>
    </source>
</evidence>
<evidence type="ECO:0000313" key="2">
    <source>
        <dbReference type="Proteomes" id="UP000735302"/>
    </source>
</evidence>
<comment type="caution">
    <text evidence="1">The sequence shown here is derived from an EMBL/GenBank/DDBJ whole genome shotgun (WGS) entry which is preliminary data.</text>
</comment>
<accession>A0AAV4CUS8</accession>